<dbReference type="InterPro" id="IPR016036">
    <property type="entry name" value="Malonyl_transacylase_ACP-bd"/>
</dbReference>
<dbReference type="InterPro" id="IPR036736">
    <property type="entry name" value="ACP-like_sf"/>
</dbReference>
<keyword evidence="4" id="KW-0560">Oxidoreductase</keyword>
<dbReference type="GO" id="GO:0016491">
    <property type="term" value="F:oxidoreductase activity"/>
    <property type="evidence" value="ECO:0007669"/>
    <property type="project" value="UniProtKB-KW"/>
</dbReference>
<dbReference type="PROSITE" id="PS50075">
    <property type="entry name" value="CARRIER"/>
    <property type="match status" value="1"/>
</dbReference>
<dbReference type="InterPro" id="IPR014031">
    <property type="entry name" value="Ketoacyl_synth_C"/>
</dbReference>
<name>A0A5M9MRA8_9EURO</name>
<dbReference type="Pfam" id="PF14765">
    <property type="entry name" value="PS-DH"/>
    <property type="match status" value="1"/>
</dbReference>
<dbReference type="InterPro" id="IPR020807">
    <property type="entry name" value="PKS_DH"/>
</dbReference>
<dbReference type="SUPFAM" id="SSF51735">
    <property type="entry name" value="NAD(P)-binding Rossmann-fold domains"/>
    <property type="match status" value="2"/>
</dbReference>
<dbReference type="SMART" id="SM00825">
    <property type="entry name" value="PKS_KS"/>
    <property type="match status" value="1"/>
</dbReference>
<dbReference type="InterPro" id="IPR009081">
    <property type="entry name" value="PP-bd_ACP"/>
</dbReference>
<organism evidence="11 12">
    <name type="scientific">Aspergillus tanneri</name>
    <dbReference type="NCBI Taxonomy" id="1220188"/>
    <lineage>
        <taxon>Eukaryota</taxon>
        <taxon>Fungi</taxon>
        <taxon>Dikarya</taxon>
        <taxon>Ascomycota</taxon>
        <taxon>Pezizomycotina</taxon>
        <taxon>Eurotiomycetes</taxon>
        <taxon>Eurotiomycetidae</taxon>
        <taxon>Eurotiales</taxon>
        <taxon>Aspergillaceae</taxon>
        <taxon>Aspergillus</taxon>
        <taxon>Aspergillus subgen. Circumdati</taxon>
    </lineage>
</organism>
<reference evidence="11 12" key="1">
    <citation type="submission" date="2019-08" db="EMBL/GenBank/DDBJ databases">
        <title>The genome sequence of a newly discovered highly antifungal drug resistant Aspergillus species, Aspergillus tanneri NIH 1004.</title>
        <authorList>
            <person name="Mounaud S."/>
            <person name="Singh I."/>
            <person name="Joardar V."/>
            <person name="Pakala S."/>
            <person name="Pakala S."/>
            <person name="Venepally P."/>
            <person name="Chung J.K."/>
            <person name="Losada L."/>
            <person name="Nierman W.C."/>
        </authorList>
    </citation>
    <scope>NUCLEOTIDE SEQUENCE [LARGE SCALE GENOMIC DNA]</scope>
    <source>
        <strain evidence="11 12">NIH1004</strain>
    </source>
</reference>
<proteinExistence type="predicted"/>
<dbReference type="SUPFAM" id="SSF55048">
    <property type="entry name" value="Probable ACP-binding domain of malonyl-CoA ACP transacylase"/>
    <property type="match status" value="1"/>
</dbReference>
<feature type="active site" description="Proton donor; for dehydratase activity" evidence="7">
    <location>
        <position position="1230"/>
    </location>
</feature>
<dbReference type="InterPro" id="IPR049551">
    <property type="entry name" value="PKS_DH_C"/>
</dbReference>
<evidence type="ECO:0000256" key="2">
    <source>
        <dbReference type="ARBA" id="ARBA00022553"/>
    </source>
</evidence>
<evidence type="ECO:0000259" key="10">
    <source>
        <dbReference type="PROSITE" id="PS52019"/>
    </source>
</evidence>
<dbReference type="InterPro" id="IPR050091">
    <property type="entry name" value="PKS_NRPS_Biosynth_Enz"/>
</dbReference>
<dbReference type="InterPro" id="IPR049900">
    <property type="entry name" value="PKS_mFAS_DH"/>
</dbReference>
<keyword evidence="6" id="KW-0012">Acyltransferase</keyword>
<dbReference type="Pfam" id="PF13602">
    <property type="entry name" value="ADH_zinc_N_2"/>
    <property type="match status" value="1"/>
</dbReference>
<dbReference type="SUPFAM" id="SSF50129">
    <property type="entry name" value="GroES-like"/>
    <property type="match status" value="1"/>
</dbReference>
<dbReference type="InterPro" id="IPR014030">
    <property type="entry name" value="Ketoacyl_synth_N"/>
</dbReference>
<comment type="caution">
    <text evidence="11">The sequence shown here is derived from an EMBL/GenBank/DDBJ whole genome shotgun (WGS) entry which is preliminary data.</text>
</comment>
<dbReference type="InterPro" id="IPR056501">
    <property type="entry name" value="NAD-bd_HRPKS_sdrA"/>
</dbReference>
<dbReference type="Gene3D" id="3.40.50.150">
    <property type="entry name" value="Vaccinia Virus protein VP39"/>
    <property type="match status" value="1"/>
</dbReference>
<evidence type="ECO:0000256" key="4">
    <source>
        <dbReference type="ARBA" id="ARBA00023002"/>
    </source>
</evidence>
<dbReference type="Gene3D" id="3.90.180.10">
    <property type="entry name" value="Medium-chain alcohol dehydrogenases, catalytic domain"/>
    <property type="match status" value="1"/>
</dbReference>
<dbReference type="OrthoDB" id="329835at2759"/>
<dbReference type="InterPro" id="IPR001227">
    <property type="entry name" value="Ac_transferase_dom_sf"/>
</dbReference>
<dbReference type="Pfam" id="PF23114">
    <property type="entry name" value="NAD-bd_HRPKS_sdrA"/>
    <property type="match status" value="1"/>
</dbReference>
<dbReference type="InterPro" id="IPR013154">
    <property type="entry name" value="ADH-like_N"/>
</dbReference>
<dbReference type="Gene3D" id="3.10.129.110">
    <property type="entry name" value="Polyketide synthase dehydratase"/>
    <property type="match status" value="1"/>
</dbReference>
<dbReference type="GO" id="GO:0044550">
    <property type="term" value="P:secondary metabolite biosynthetic process"/>
    <property type="evidence" value="ECO:0007669"/>
    <property type="project" value="TreeGrafter"/>
</dbReference>
<dbReference type="InterPro" id="IPR013217">
    <property type="entry name" value="Methyltransf_12"/>
</dbReference>
<dbReference type="EMBL" id="QUQM01000001">
    <property type="protein sequence ID" value="KAA8649428.1"/>
    <property type="molecule type" value="Genomic_DNA"/>
</dbReference>
<dbReference type="Gene3D" id="3.40.50.720">
    <property type="entry name" value="NAD(P)-binding Rossmann-like Domain"/>
    <property type="match status" value="1"/>
</dbReference>
<dbReference type="Pfam" id="PF08659">
    <property type="entry name" value="KR"/>
    <property type="match status" value="1"/>
</dbReference>
<feature type="domain" description="PKS/mFAS DH" evidence="10">
    <location>
        <begin position="1008"/>
        <end position="1320"/>
    </location>
</feature>
<dbReference type="GeneID" id="54324801"/>
<dbReference type="RefSeq" id="XP_033428789.1">
    <property type="nucleotide sequence ID" value="XM_033566794.1"/>
</dbReference>
<dbReference type="SMART" id="SM00827">
    <property type="entry name" value="PKS_AT"/>
    <property type="match status" value="1"/>
</dbReference>
<dbReference type="InterPro" id="IPR029063">
    <property type="entry name" value="SAM-dependent_MTases_sf"/>
</dbReference>
<dbReference type="SUPFAM" id="SSF53901">
    <property type="entry name" value="Thiolase-like"/>
    <property type="match status" value="1"/>
</dbReference>
<evidence type="ECO:0000259" key="8">
    <source>
        <dbReference type="PROSITE" id="PS50075"/>
    </source>
</evidence>
<dbReference type="SMART" id="SM00826">
    <property type="entry name" value="PKS_DH"/>
    <property type="match status" value="1"/>
</dbReference>
<dbReference type="InterPro" id="IPR020843">
    <property type="entry name" value="ER"/>
</dbReference>
<accession>A0A5M9MRA8</accession>
<sequence>MTIRSLDSSFSPDTLHNGFPNDHAELPRSDDFTDYGDDDRLEPIAIVGYAFLFPGDATDSKGLWKMMMEKRCAVSESPEDRISVSGWCHPDRRRRGQFTARGAHYLKEDVSLFDAPFFSLSADEAAALDPQQRHLLEVTYRALENAGIPMEKAVGSRTSVHVGCFNNDHELMTCKDVELSADYHAVGIKMSMNANRLSWFFDFRGTSMNVDTACSSSLVALDMACQGLLCGDTDMGIVAGTNLILSADMMQVLSNVNMLSPDSRSYAFDHRANGYGRGEGTGTLVIKRLADAIRDGDTIRAVIRSAGSNQDGLTSSGIMQPNGTAQANLIRATYRKAGLSMKPTRFFEAHGTGTPVGDPIECNALGEVFHSVRSTDDPLIVGAVKSNIGHLEGASGIAAVIKTILILESGMIPPNTNFEKLNPKIDLELLNLKLPLAPTPWPTHGLRRASVNSFGFGGSNAHVVLDDAFHYLRDRGLVGNHVTAEFPPTLLEQEREQRQGCVESQFCNEIRQPTNLESPLSLLVLSSSSRASIKDVVTAYRSYFNALALPPSRIGSYIADLAHTLNTRRSALPYKCFWLASSLEDLRHVEEKASSTYQALEKPVLGFVFTGQGAQWAGMGRELFKYPAFRNSICECEIALRSFGCMWSLQDEILNDDGTSRIHEPELAQPANTALQIALVDLLDSVGISPAAVIGHSSGEIAAAYTLGALSIVESMEIAYFRGVCAAELARKREPAGAMVAVKLSERNSRIYIDEVSRIHGCQRINVACINSPKSVTISGDTSHVETLIGLLDDNKIFARKLKVPVAYHSFHMKHVSPAYREHMKDLRPDESRSCRGVMVSSVTGQIVDSAQLRSSEYWINNLVSPVQFAQSLLKICTESGRKIRKKLDLSHRSQIGVNILLEIGPHATLQGPIRDLAETLSWGQDINYVPAIRRGESAAKTFLDAIGQLHCLGCPVNLESVNKLSGVVGKRQRVLVDLPQYPFNHSTSYWRESRISKESRIAKQGRLDLLGKPVVDWNPLEARWRHHIRCSELPWVEDHVINGALIYPAAGMLVMAIEAANQTADSGRNVMGFQLKDVKFKRALTVPKTADGVETNLLLRTLKDSNNSNVPWLEFRLCSFESSEWHENCHGFIKVDYYVTSNKLQGGSHELEDCLQQDDAISQACVTNFNPKQLYECLNSSGFEFGPAFRTIIGGKCNSLHQARSLIKVFPWTAEQYPQPHVVHPTTLDGIFHLTAAALSEGGQIKLPTAIPTGIRNLWVSKEGLSHPTTEAVHACAWKTALHRRGHEFSICALNEKRDRILAQVDGIQSTVVADRTREIGNQNETTPTSYHVTRVPDLGMLTTDQLARYCEQARPRDVEPLHFFRDLNFVLYKFLDQALKELGDTNVEAVPAHISRYTQWARLQRSKYEMGRLPLSRPEWTELLQDPEYFDTACNRVAAENNQGEVLIRTGRNLVPILRGEQDPLQFLFSGDTMVKFYQEVNNRPLCFDTWGFYLRTLAQGNPTMRILEIGAGTGGTTNHILHALTLGSGVSENSPLYITYDFTDISAAFFEKAAERYKKFPRINFKTLNIEDNPSLQGFELGSYDLIVAANVLHATPSILKTMHNVRALLKPGGKLMLYEVTRPEIIRSSFLTGLMEGWWAGEEEDRAWSPVLTSDQWDAVLRKTGFSGVDIEFPDFLDLECQEASILVTTASRSAVPRPVPQTIYFVIDASSAVQRKIYEEARILLQVQDPQLTVASGDLDLCAALPSLASVNLVFVQETETPLLSDMSRDTFTKLQHLVNYCNSILWVTAGGGQSPKRPEFSIVDGWARTLRSERSNRRLSTLALDIEGHVSKTQVSYIVRVLMDGVLDVEQETYEPEFVEIDGILHVVRIQPNASLSNDLHRASLPQQSGNKLLEEAGPVKLVYTAPGLHNTLQWTDDEENGLPLLLDEVEMEVKAVGLNFRDCQIALGKDPETTFGQECAGVVVHAGEASGFRPGDRVAAFGPGKFKTTARCKSDSMCKIPDSMPFTEAASIPAQFGAAWQAIVEIGRLRTGESILIHAGAGGSGQAAIQISQHIGAEVYATTSSQEKKEILMMEYNIPADHIFYSRDPTFAKGLMRKTNGHGVHMVMNNLGGEILLASIECIAPYGRLVDTHIKETSSSFSLPVALSGRQASYTHFDSARWVRDRPHAAKKAIETVIRLFEDQKLHVQKPLQVWSVSDIEESFRQMEGGTTVGKAVVELTPQAQVPTTLSTKVPFSLNPNATYVIAGGLGGLGRTMARWMATRGARHLVLLGRSGAKAKAAFELIEELEGQGVAVKAPPCDVTDSKSVRRVMYEITQTMPPIKGCVQGSMVLRDRMFHEMAYEEWRAATECKTLGSTNLEANLPRDLDFLVLLSSVSAIVGLPSQSNYAAGNSFMDGFARCRVAKGQKAISVDLGVMVDDGILVETAGLAEKVLEYGSLDPVSRSQFFSILDYYCNPEQPLLIPDEAQMIFGIASRADRYLGSTMVEKPLFRRLTLENASSDVSTEGGEDQRDFKKLFVEASSLQAAREVVTRALINKLKWSWRVVPEDTEVDVDAPLYTYRVDSLLAVELCNWIGSQFAADVTVLEVMGGATLAMVDIMVATRSQLNHPVWA</sequence>
<dbReference type="InterPro" id="IPR018201">
    <property type="entry name" value="Ketoacyl_synth_AS"/>
</dbReference>
<dbReference type="SMART" id="SM00829">
    <property type="entry name" value="PKS_ER"/>
    <property type="match status" value="1"/>
</dbReference>
<keyword evidence="1" id="KW-0596">Phosphopantetheine</keyword>
<keyword evidence="3" id="KW-0808">Transferase</keyword>
<dbReference type="PROSITE" id="PS52019">
    <property type="entry name" value="PKS_MFAS_DH"/>
    <property type="match status" value="1"/>
</dbReference>
<dbReference type="Gene3D" id="3.30.70.3290">
    <property type="match status" value="1"/>
</dbReference>
<dbReference type="VEuPathDB" id="FungiDB:EYZ11_011749"/>
<dbReference type="InterPro" id="IPR049552">
    <property type="entry name" value="PKS_DH_N"/>
</dbReference>
<evidence type="ECO:0000256" key="7">
    <source>
        <dbReference type="PROSITE-ProRule" id="PRU01363"/>
    </source>
</evidence>
<feature type="region of interest" description="N-terminal hotdog fold" evidence="7">
    <location>
        <begin position="1008"/>
        <end position="1141"/>
    </location>
</feature>
<dbReference type="Pfam" id="PF08242">
    <property type="entry name" value="Methyltransf_12"/>
    <property type="match status" value="1"/>
</dbReference>
<evidence type="ECO:0000313" key="12">
    <source>
        <dbReference type="Proteomes" id="UP000324241"/>
    </source>
</evidence>
<dbReference type="InterPro" id="IPR016039">
    <property type="entry name" value="Thiolase-like"/>
</dbReference>
<dbReference type="InterPro" id="IPR016035">
    <property type="entry name" value="Acyl_Trfase/lysoPLipase"/>
</dbReference>
<dbReference type="PROSITE" id="PS52004">
    <property type="entry name" value="KS3_2"/>
    <property type="match status" value="1"/>
</dbReference>
<dbReference type="SUPFAM" id="SSF47336">
    <property type="entry name" value="ACP-like"/>
    <property type="match status" value="1"/>
</dbReference>
<feature type="domain" description="Carrier" evidence="8">
    <location>
        <begin position="2538"/>
        <end position="2613"/>
    </location>
</feature>
<dbReference type="Pfam" id="PF00698">
    <property type="entry name" value="Acyl_transf_1"/>
    <property type="match status" value="1"/>
</dbReference>
<dbReference type="SUPFAM" id="SSF53335">
    <property type="entry name" value="S-adenosyl-L-methionine-dependent methyltransferases"/>
    <property type="match status" value="1"/>
</dbReference>
<dbReference type="GO" id="GO:0004312">
    <property type="term" value="F:fatty acid synthase activity"/>
    <property type="evidence" value="ECO:0007669"/>
    <property type="project" value="TreeGrafter"/>
</dbReference>
<keyword evidence="5" id="KW-0511">Multifunctional enzyme</keyword>
<evidence type="ECO:0000256" key="5">
    <source>
        <dbReference type="ARBA" id="ARBA00023268"/>
    </source>
</evidence>
<dbReference type="Pfam" id="PF00550">
    <property type="entry name" value="PP-binding"/>
    <property type="match status" value="1"/>
</dbReference>
<evidence type="ECO:0000256" key="1">
    <source>
        <dbReference type="ARBA" id="ARBA00022450"/>
    </source>
</evidence>
<feature type="domain" description="Ketosynthase family 3 (KS3)" evidence="9">
    <location>
        <begin position="41"/>
        <end position="467"/>
    </location>
</feature>
<dbReference type="PANTHER" id="PTHR43775">
    <property type="entry name" value="FATTY ACID SYNTHASE"/>
    <property type="match status" value="1"/>
</dbReference>
<evidence type="ECO:0000259" key="9">
    <source>
        <dbReference type="PROSITE" id="PS52004"/>
    </source>
</evidence>
<gene>
    <name evidence="11" type="ORF">ATNIH1004_002099</name>
</gene>
<evidence type="ECO:0000256" key="6">
    <source>
        <dbReference type="ARBA" id="ARBA00023315"/>
    </source>
</evidence>
<dbReference type="Gene3D" id="3.40.47.10">
    <property type="match status" value="1"/>
</dbReference>
<dbReference type="Pfam" id="PF21089">
    <property type="entry name" value="PKS_DH_N"/>
    <property type="match status" value="1"/>
</dbReference>
<dbReference type="InterPro" id="IPR042104">
    <property type="entry name" value="PKS_dehydratase_sf"/>
</dbReference>
<dbReference type="InterPro" id="IPR013968">
    <property type="entry name" value="PKS_KR"/>
</dbReference>
<keyword evidence="2" id="KW-0597">Phosphoprotein</keyword>
<dbReference type="PROSITE" id="PS00606">
    <property type="entry name" value="KS3_1"/>
    <property type="match status" value="1"/>
</dbReference>
<dbReference type="InterPro" id="IPR011032">
    <property type="entry name" value="GroES-like_sf"/>
</dbReference>
<dbReference type="InterPro" id="IPR036291">
    <property type="entry name" value="NAD(P)-bd_dom_sf"/>
</dbReference>
<dbReference type="Pfam" id="PF02801">
    <property type="entry name" value="Ketoacyl-synt_C"/>
    <property type="match status" value="1"/>
</dbReference>
<dbReference type="Proteomes" id="UP000324241">
    <property type="component" value="Unassembled WGS sequence"/>
</dbReference>
<dbReference type="Pfam" id="PF08240">
    <property type="entry name" value="ADH_N"/>
    <property type="match status" value="1"/>
</dbReference>
<dbReference type="Pfam" id="PF16197">
    <property type="entry name" value="KAsynt_C_assoc"/>
    <property type="match status" value="1"/>
</dbReference>
<dbReference type="GO" id="GO:0004315">
    <property type="term" value="F:3-oxoacyl-[acyl-carrier-protein] synthase activity"/>
    <property type="evidence" value="ECO:0007669"/>
    <property type="project" value="InterPro"/>
</dbReference>
<dbReference type="InterPro" id="IPR057326">
    <property type="entry name" value="KR_dom"/>
</dbReference>
<dbReference type="CDD" id="cd00833">
    <property type="entry name" value="PKS"/>
    <property type="match status" value="1"/>
</dbReference>
<dbReference type="PANTHER" id="PTHR43775:SF29">
    <property type="entry name" value="ASPERFURANONE POLYKETIDE SYNTHASE AFOG-RELATED"/>
    <property type="match status" value="1"/>
</dbReference>
<dbReference type="GO" id="GO:0006633">
    <property type="term" value="P:fatty acid biosynthetic process"/>
    <property type="evidence" value="ECO:0007669"/>
    <property type="project" value="InterPro"/>
</dbReference>
<dbReference type="Gene3D" id="3.40.366.10">
    <property type="entry name" value="Malonyl-Coenzyme A Acyl Carrier Protein, domain 2"/>
    <property type="match status" value="1"/>
</dbReference>
<dbReference type="InterPro" id="IPR020841">
    <property type="entry name" value="PKS_Beta-ketoAc_synthase_dom"/>
</dbReference>
<evidence type="ECO:0000313" key="11">
    <source>
        <dbReference type="EMBL" id="KAA8649428.1"/>
    </source>
</evidence>
<feature type="active site" description="Proton acceptor; for dehydratase activity" evidence="7">
    <location>
        <position position="1040"/>
    </location>
</feature>
<dbReference type="SMART" id="SM00822">
    <property type="entry name" value="PKS_KR"/>
    <property type="match status" value="1"/>
</dbReference>
<evidence type="ECO:0000256" key="3">
    <source>
        <dbReference type="ARBA" id="ARBA00022679"/>
    </source>
</evidence>
<dbReference type="InterPro" id="IPR032821">
    <property type="entry name" value="PKS_assoc"/>
</dbReference>
<dbReference type="Pfam" id="PF00109">
    <property type="entry name" value="ketoacyl-synt"/>
    <property type="match status" value="1"/>
</dbReference>
<dbReference type="InterPro" id="IPR014043">
    <property type="entry name" value="Acyl_transferase_dom"/>
</dbReference>
<dbReference type="CDD" id="cd02440">
    <property type="entry name" value="AdoMet_MTases"/>
    <property type="match status" value="1"/>
</dbReference>
<feature type="region of interest" description="C-terminal hotdog fold" evidence="7">
    <location>
        <begin position="1167"/>
        <end position="1320"/>
    </location>
</feature>
<dbReference type="CDD" id="cd05195">
    <property type="entry name" value="enoyl_red"/>
    <property type="match status" value="1"/>
</dbReference>
<dbReference type="SUPFAM" id="SSF52151">
    <property type="entry name" value="FabD/lysophospholipase-like"/>
    <property type="match status" value="1"/>
</dbReference>
<protein>
    <submittedName>
        <fullName evidence="11">Type I Polyketide synthases (Type I PKS)</fullName>
    </submittedName>
</protein>